<evidence type="ECO:0000313" key="3">
    <source>
        <dbReference type="Proteomes" id="UP000663879"/>
    </source>
</evidence>
<comment type="caution">
    <text evidence="2">The sequence shown here is derived from an EMBL/GenBank/DDBJ whole genome shotgun (WGS) entry which is preliminary data.</text>
</comment>
<feature type="compositionally biased region" description="Low complexity" evidence="1">
    <location>
        <begin position="119"/>
        <end position="154"/>
    </location>
</feature>
<evidence type="ECO:0000256" key="1">
    <source>
        <dbReference type="SAM" id="MobiDB-lite"/>
    </source>
</evidence>
<dbReference type="AlphaFoldDB" id="A0A814F4Z8"/>
<reference evidence="2" key="1">
    <citation type="submission" date="2021-02" db="EMBL/GenBank/DDBJ databases">
        <authorList>
            <person name="Nowell W R."/>
        </authorList>
    </citation>
    <scope>NUCLEOTIDE SEQUENCE</scope>
    <source>
        <strain evidence="2">Ploen Becks lab</strain>
    </source>
</reference>
<feature type="compositionally biased region" description="Low complexity" evidence="1">
    <location>
        <begin position="88"/>
        <end position="106"/>
    </location>
</feature>
<evidence type="ECO:0000313" key="2">
    <source>
        <dbReference type="EMBL" id="CAF0978294.1"/>
    </source>
</evidence>
<organism evidence="2 3">
    <name type="scientific">Brachionus calyciflorus</name>
    <dbReference type="NCBI Taxonomy" id="104777"/>
    <lineage>
        <taxon>Eukaryota</taxon>
        <taxon>Metazoa</taxon>
        <taxon>Spiralia</taxon>
        <taxon>Gnathifera</taxon>
        <taxon>Rotifera</taxon>
        <taxon>Eurotatoria</taxon>
        <taxon>Monogononta</taxon>
        <taxon>Pseudotrocha</taxon>
        <taxon>Ploima</taxon>
        <taxon>Brachionidae</taxon>
        <taxon>Brachionus</taxon>
    </lineage>
</organism>
<name>A0A814F4Z8_9BILA</name>
<sequence length="168" mass="18110">MDETSVYLEFPSNYTYSTKGARKVKANTTGAERTRISAGFTAEADGSNFESCDITSQFNLHNDDIGCFEDYQDCVNDGVYSRNVDQRTASPSVASSTPVDTSTPSVELSQMSLSNERINSAQTSNSNTSFSSPSVTSQATESIQEQFSQSSSSNQIINSAQISSLNTN</sequence>
<gene>
    <name evidence="2" type="ORF">OXX778_LOCUS15285</name>
</gene>
<feature type="region of interest" description="Disordered" evidence="1">
    <location>
        <begin position="85"/>
        <end position="154"/>
    </location>
</feature>
<feature type="compositionally biased region" description="Polar residues" evidence="1">
    <location>
        <begin position="107"/>
        <end position="118"/>
    </location>
</feature>
<dbReference type="EMBL" id="CAJNOC010003338">
    <property type="protein sequence ID" value="CAF0978294.1"/>
    <property type="molecule type" value="Genomic_DNA"/>
</dbReference>
<proteinExistence type="predicted"/>
<dbReference type="Proteomes" id="UP000663879">
    <property type="component" value="Unassembled WGS sequence"/>
</dbReference>
<dbReference type="OrthoDB" id="128287at2759"/>
<keyword evidence="3" id="KW-1185">Reference proteome</keyword>
<accession>A0A814F4Z8</accession>
<protein>
    <submittedName>
        <fullName evidence="2">Uncharacterized protein</fullName>
    </submittedName>
</protein>